<feature type="region of interest" description="Disordered" evidence="1">
    <location>
        <begin position="119"/>
        <end position="140"/>
    </location>
</feature>
<feature type="compositionally biased region" description="Basic residues" evidence="1">
    <location>
        <begin position="127"/>
        <end position="136"/>
    </location>
</feature>
<organism evidence="2 3">
    <name type="scientific">Reticulomyxa filosa</name>
    <dbReference type="NCBI Taxonomy" id="46433"/>
    <lineage>
        <taxon>Eukaryota</taxon>
        <taxon>Sar</taxon>
        <taxon>Rhizaria</taxon>
        <taxon>Retaria</taxon>
        <taxon>Foraminifera</taxon>
        <taxon>Monothalamids</taxon>
        <taxon>Reticulomyxidae</taxon>
        <taxon>Reticulomyxa</taxon>
    </lineage>
</organism>
<evidence type="ECO:0000313" key="2">
    <source>
        <dbReference type="EMBL" id="ETO23007.1"/>
    </source>
</evidence>
<protein>
    <submittedName>
        <fullName evidence="2">Uncharacterized protein</fullName>
    </submittedName>
</protein>
<sequence>MGRLGPSAYKKLSAIDESKRYFVNFLLLLIVIKAKVKIAPTKPTFKARKVLNPRNTIKKKAQLQKAQQNDSALKSGFVTKSCSQMKDGSSLPRSFTTATFLKRGGDPAARVSAVNFRMKHGSLSSRKSSKHTRRSNKSQDFVDKIESKSSLWQSQEPLTTKQDSIQYWPDPDIALPQPQTSHLTNTSDAPTHAICDVNSKPVHKKCVQKKFVCLLMEDVKLLDNLFLHNKEFNSDPKQFLSSPWGFNTDTAKKGMDKPSQQQKKDKNKNQKMMQMWTCLKELFVFLNILSISIHKIQQKSSKKGSFYQRVLFIYFFYNVKIGNISVLCLSCQVTSTHLIGEFSNVGNLKFE</sequence>
<comment type="caution">
    <text evidence="2">The sequence shown here is derived from an EMBL/GenBank/DDBJ whole genome shotgun (WGS) entry which is preliminary data.</text>
</comment>
<proteinExistence type="predicted"/>
<gene>
    <name evidence="2" type="ORF">RFI_14180</name>
</gene>
<evidence type="ECO:0000313" key="3">
    <source>
        <dbReference type="Proteomes" id="UP000023152"/>
    </source>
</evidence>
<name>X6NCG1_RETFI</name>
<keyword evidence="3" id="KW-1185">Reference proteome</keyword>
<reference evidence="2 3" key="1">
    <citation type="journal article" date="2013" name="Curr. Biol.">
        <title>The Genome of the Foraminiferan Reticulomyxa filosa.</title>
        <authorList>
            <person name="Glockner G."/>
            <person name="Hulsmann N."/>
            <person name="Schleicher M."/>
            <person name="Noegel A.A."/>
            <person name="Eichinger L."/>
            <person name="Gallinger C."/>
            <person name="Pawlowski J."/>
            <person name="Sierra R."/>
            <person name="Euteneuer U."/>
            <person name="Pillet L."/>
            <person name="Moustafa A."/>
            <person name="Platzer M."/>
            <person name="Groth M."/>
            <person name="Szafranski K."/>
            <person name="Schliwa M."/>
        </authorList>
    </citation>
    <scope>NUCLEOTIDE SEQUENCE [LARGE SCALE GENOMIC DNA]</scope>
</reference>
<feature type="region of interest" description="Disordered" evidence="1">
    <location>
        <begin position="154"/>
        <end position="187"/>
    </location>
</feature>
<dbReference type="EMBL" id="ASPP01010304">
    <property type="protein sequence ID" value="ETO23007.1"/>
    <property type="molecule type" value="Genomic_DNA"/>
</dbReference>
<accession>X6NCG1</accession>
<feature type="compositionally biased region" description="Polar residues" evidence="1">
    <location>
        <begin position="154"/>
        <end position="165"/>
    </location>
</feature>
<feature type="compositionally biased region" description="Polar residues" evidence="1">
    <location>
        <begin position="177"/>
        <end position="187"/>
    </location>
</feature>
<evidence type="ECO:0000256" key="1">
    <source>
        <dbReference type="SAM" id="MobiDB-lite"/>
    </source>
</evidence>
<dbReference type="AlphaFoldDB" id="X6NCG1"/>
<dbReference type="Proteomes" id="UP000023152">
    <property type="component" value="Unassembled WGS sequence"/>
</dbReference>